<dbReference type="AlphaFoldDB" id="A0A0A2VA94"/>
<name>A0A0A2VA94_9BACI</name>
<reference evidence="2 3" key="1">
    <citation type="submission" date="2013-08" db="EMBL/GenBank/DDBJ databases">
        <title>Genome of Pontibacillus chungwhensis.</title>
        <authorList>
            <person name="Wang Q."/>
            <person name="Wang G."/>
        </authorList>
    </citation>
    <scope>NUCLEOTIDE SEQUENCE [LARGE SCALE GENOMIC DNA]</scope>
    <source>
        <strain evidence="2 3">BH030062</strain>
    </source>
</reference>
<proteinExistence type="predicted"/>
<dbReference type="InterPro" id="IPR011256">
    <property type="entry name" value="Reg_factor_effector_dom_sf"/>
</dbReference>
<dbReference type="STRING" id="1385513.N780_04435"/>
<dbReference type="Proteomes" id="UP000030153">
    <property type="component" value="Unassembled WGS sequence"/>
</dbReference>
<dbReference type="PANTHER" id="PTHR36444:SF2">
    <property type="entry name" value="TRANSCRIPTIONAL REGULATOR PROTEIN YOBU-RELATED"/>
    <property type="match status" value="1"/>
</dbReference>
<protein>
    <submittedName>
        <fullName evidence="2">Transcription activator</fullName>
    </submittedName>
</protein>
<accession>A0A0A2VA94</accession>
<evidence type="ECO:0000313" key="2">
    <source>
        <dbReference type="EMBL" id="KGP90630.1"/>
    </source>
</evidence>
<dbReference type="SMART" id="SM00871">
    <property type="entry name" value="AraC_E_bind"/>
    <property type="match status" value="1"/>
</dbReference>
<gene>
    <name evidence="2" type="ORF">N780_04435</name>
</gene>
<dbReference type="Gene3D" id="3.20.80.10">
    <property type="entry name" value="Regulatory factor, effector binding domain"/>
    <property type="match status" value="1"/>
</dbReference>
<comment type="caution">
    <text evidence="2">The sequence shown here is derived from an EMBL/GenBank/DDBJ whole genome shotgun (WGS) entry which is preliminary data.</text>
</comment>
<dbReference type="Pfam" id="PF06445">
    <property type="entry name" value="GyrI-like"/>
    <property type="match status" value="1"/>
</dbReference>
<dbReference type="SUPFAM" id="SSF55136">
    <property type="entry name" value="Probable bacterial effector-binding domain"/>
    <property type="match status" value="1"/>
</dbReference>
<evidence type="ECO:0000259" key="1">
    <source>
        <dbReference type="SMART" id="SM00871"/>
    </source>
</evidence>
<dbReference type="eggNOG" id="COG3708">
    <property type="taxonomic scope" value="Bacteria"/>
</dbReference>
<dbReference type="InterPro" id="IPR053182">
    <property type="entry name" value="YobU-like_regulator"/>
</dbReference>
<dbReference type="EMBL" id="AVBG01000011">
    <property type="protein sequence ID" value="KGP90630.1"/>
    <property type="molecule type" value="Genomic_DNA"/>
</dbReference>
<dbReference type="InterPro" id="IPR010499">
    <property type="entry name" value="AraC_E-bd"/>
</dbReference>
<dbReference type="InterPro" id="IPR029442">
    <property type="entry name" value="GyrI-like"/>
</dbReference>
<evidence type="ECO:0000313" key="3">
    <source>
        <dbReference type="Proteomes" id="UP000030153"/>
    </source>
</evidence>
<keyword evidence="3" id="KW-1185">Reference proteome</keyword>
<organism evidence="2 3">
    <name type="scientific">Pontibacillus chungwhensis BH030062</name>
    <dbReference type="NCBI Taxonomy" id="1385513"/>
    <lineage>
        <taxon>Bacteria</taxon>
        <taxon>Bacillati</taxon>
        <taxon>Bacillota</taxon>
        <taxon>Bacilli</taxon>
        <taxon>Bacillales</taxon>
        <taxon>Bacillaceae</taxon>
        <taxon>Pontibacillus</taxon>
    </lineage>
</organism>
<feature type="domain" description="AraC effector-binding" evidence="1">
    <location>
        <begin position="1"/>
        <end position="151"/>
    </location>
</feature>
<sequence length="151" mass="17544">MRGIKTVNEKKLVGYRVVCNELEEYGLEIPIAFERLESRKDEINQLVDSGQLIGAFKASETSIEDDGYWVCYEVYDFEDIPKEMVSLAVPAQKYAVLNYKGEASGIYKVYDDLHQWIEEQGYKRVPAKWSLEVYSKWSEHENDVELCDPVM</sequence>
<dbReference type="PANTHER" id="PTHR36444">
    <property type="entry name" value="TRANSCRIPTIONAL REGULATOR PROTEIN YOBU-RELATED"/>
    <property type="match status" value="1"/>
</dbReference>